<keyword evidence="5" id="KW-0378">Hydrolase</keyword>
<evidence type="ECO:0000256" key="1">
    <source>
        <dbReference type="ARBA" id="ARBA00000032"/>
    </source>
</evidence>
<keyword evidence="6" id="KW-1015">Disulfide bond</keyword>
<evidence type="ECO:0000256" key="3">
    <source>
        <dbReference type="ARBA" id="ARBA00012646"/>
    </source>
</evidence>
<evidence type="ECO:0000256" key="2">
    <source>
        <dbReference type="ARBA" id="ARBA00005375"/>
    </source>
</evidence>
<evidence type="ECO:0000256" key="5">
    <source>
        <dbReference type="ARBA" id="ARBA00022801"/>
    </source>
</evidence>
<reference evidence="9" key="1">
    <citation type="submission" date="2013-12" db="EMBL/GenBank/DDBJ databases">
        <authorList>
            <person name="Aslett M."/>
        </authorList>
    </citation>
    <scope>NUCLEOTIDE SEQUENCE [LARGE SCALE GENOMIC DNA]</scope>
    <source>
        <strain evidence="9">Lindley</strain>
    </source>
</reference>
<dbReference type="EC" id="3.1.3.2" evidence="3"/>
<dbReference type="WBParaSite" id="GPLIN_000603400">
    <property type="protein sequence ID" value="GPLIN_000603400"/>
    <property type="gene ID" value="GPLIN_000603400"/>
</dbReference>
<evidence type="ECO:0000256" key="4">
    <source>
        <dbReference type="ARBA" id="ARBA00022729"/>
    </source>
</evidence>
<dbReference type="Gene3D" id="3.40.50.1240">
    <property type="entry name" value="Phosphoglycerate mutase-like"/>
    <property type="match status" value="2"/>
</dbReference>
<dbReference type="Proteomes" id="UP000050741">
    <property type="component" value="Unassembled WGS sequence"/>
</dbReference>
<reference evidence="9" key="2">
    <citation type="submission" date="2014-05" db="EMBL/GenBank/DDBJ databases">
        <title>The genome and life-stage specific transcriptomes of Globodera pallida elucidate key aspects of plant parasitism by a cyst nematode.</title>
        <authorList>
            <person name="Cotton J.A."/>
            <person name="Lilley C.J."/>
            <person name="Jones L.M."/>
            <person name="Kikuchi T."/>
            <person name="Reid A.J."/>
            <person name="Thorpe P."/>
            <person name="Tsai I.J."/>
            <person name="Beasley H."/>
            <person name="Blok V."/>
            <person name="Cock P.J.A."/>
            <person name="Van den Akker S.E."/>
            <person name="Holroyd N."/>
            <person name="Hunt M."/>
            <person name="Mantelin S."/>
            <person name="Naghra H."/>
            <person name="Pain A."/>
            <person name="Palomares-Rius J.E."/>
            <person name="Zarowiecki M."/>
            <person name="Berriman M."/>
            <person name="Jones J.T."/>
            <person name="Urwin P.E."/>
        </authorList>
    </citation>
    <scope>NUCLEOTIDE SEQUENCE [LARGE SCALE GENOMIC DNA]</scope>
    <source>
        <strain evidence="9">Lindley</strain>
    </source>
</reference>
<dbReference type="InterPro" id="IPR000560">
    <property type="entry name" value="His_Pase_clade-2"/>
</dbReference>
<organism evidence="9 10">
    <name type="scientific">Globodera pallida</name>
    <name type="common">Potato cyst nematode worm</name>
    <name type="synonym">Heterodera pallida</name>
    <dbReference type="NCBI Taxonomy" id="36090"/>
    <lineage>
        <taxon>Eukaryota</taxon>
        <taxon>Metazoa</taxon>
        <taxon>Ecdysozoa</taxon>
        <taxon>Nematoda</taxon>
        <taxon>Chromadorea</taxon>
        <taxon>Rhabditida</taxon>
        <taxon>Tylenchina</taxon>
        <taxon>Tylenchomorpha</taxon>
        <taxon>Tylenchoidea</taxon>
        <taxon>Heteroderidae</taxon>
        <taxon>Heteroderinae</taxon>
        <taxon>Globodera</taxon>
    </lineage>
</organism>
<dbReference type="Pfam" id="PF00328">
    <property type="entry name" value="His_Phos_2"/>
    <property type="match status" value="2"/>
</dbReference>
<feature type="region of interest" description="Disordered" evidence="8">
    <location>
        <begin position="63"/>
        <end position="83"/>
    </location>
</feature>
<accession>A0A183BZJ3</accession>
<dbReference type="AlphaFoldDB" id="A0A183BZJ3"/>
<keyword evidence="7" id="KW-0325">Glycoprotein</keyword>
<reference evidence="10" key="3">
    <citation type="submission" date="2016-06" db="UniProtKB">
        <authorList>
            <consortium name="WormBaseParasite"/>
        </authorList>
    </citation>
    <scope>IDENTIFICATION</scope>
</reference>
<comment type="similarity">
    <text evidence="2">Belongs to the histidine acid phosphatase family.</text>
</comment>
<dbReference type="CDD" id="cd07061">
    <property type="entry name" value="HP_HAP_like"/>
    <property type="match status" value="1"/>
</dbReference>
<evidence type="ECO:0000313" key="9">
    <source>
        <dbReference type="Proteomes" id="UP000050741"/>
    </source>
</evidence>
<protein>
    <recommendedName>
        <fullName evidence="3">acid phosphatase</fullName>
        <ecNumber evidence="3">3.1.3.2</ecNumber>
    </recommendedName>
</protein>
<keyword evidence="4" id="KW-0732">Signal</keyword>
<dbReference type="GO" id="GO:0003993">
    <property type="term" value="F:acid phosphatase activity"/>
    <property type="evidence" value="ECO:0007669"/>
    <property type="project" value="UniProtKB-EC"/>
</dbReference>
<name>A0A183BZJ3_GLOPA</name>
<sequence length="238" mass="27338">MAQHVVLGGKLKARYIDELKFVSERYLNKEIYLRSTDVNRTLTSAISNMIGFYNRGVPGKDYPSESWPHGSDPNQEDAWPQGWGQLSPKGMAQHVVLGGKLKARYIDELKFVSERYLNKEIYLRSTDVNRTLTSAISNMIGFYNRGVPGKDYPSESWPHGFTPVAVHTIASYEDHIIPDVPEVPCPRQSTIHEIIMKTPEYRQLMERKKQVFYDLSNFTGQQLDIYNFGRIADTLFIE</sequence>
<evidence type="ECO:0000256" key="7">
    <source>
        <dbReference type="ARBA" id="ARBA00023180"/>
    </source>
</evidence>
<dbReference type="PANTHER" id="PTHR11567:SF211">
    <property type="entry name" value="PROSTATIC ACID PHOSPHATASE"/>
    <property type="match status" value="1"/>
</dbReference>
<evidence type="ECO:0000256" key="8">
    <source>
        <dbReference type="SAM" id="MobiDB-lite"/>
    </source>
</evidence>
<dbReference type="PANTHER" id="PTHR11567">
    <property type="entry name" value="ACID PHOSPHATASE-RELATED"/>
    <property type="match status" value="1"/>
</dbReference>
<keyword evidence="9" id="KW-1185">Reference proteome</keyword>
<evidence type="ECO:0000313" key="10">
    <source>
        <dbReference type="WBParaSite" id="GPLIN_000603400"/>
    </source>
</evidence>
<dbReference type="InterPro" id="IPR050645">
    <property type="entry name" value="Histidine_acid_phosphatase"/>
</dbReference>
<comment type="catalytic activity">
    <reaction evidence="1">
        <text>a phosphate monoester + H2O = an alcohol + phosphate</text>
        <dbReference type="Rhea" id="RHEA:15017"/>
        <dbReference type="ChEBI" id="CHEBI:15377"/>
        <dbReference type="ChEBI" id="CHEBI:30879"/>
        <dbReference type="ChEBI" id="CHEBI:43474"/>
        <dbReference type="ChEBI" id="CHEBI:67140"/>
        <dbReference type="EC" id="3.1.3.2"/>
    </reaction>
</comment>
<dbReference type="SUPFAM" id="SSF53254">
    <property type="entry name" value="Phosphoglycerate mutase-like"/>
    <property type="match status" value="2"/>
</dbReference>
<dbReference type="InterPro" id="IPR029033">
    <property type="entry name" value="His_PPase_superfam"/>
</dbReference>
<proteinExistence type="inferred from homology"/>
<evidence type="ECO:0000256" key="6">
    <source>
        <dbReference type="ARBA" id="ARBA00023157"/>
    </source>
</evidence>